<dbReference type="Pfam" id="PF13912">
    <property type="entry name" value="zf-C2H2_6"/>
    <property type="match status" value="1"/>
</dbReference>
<dbReference type="Gene3D" id="3.40.1800.20">
    <property type="match status" value="1"/>
</dbReference>
<keyword evidence="11" id="KW-0539">Nucleus</keyword>
<evidence type="ECO:0000256" key="5">
    <source>
        <dbReference type="ARBA" id="ARBA00022737"/>
    </source>
</evidence>
<sequence length="590" mass="66903">MILTALNLSKICRICLEEREKMYCIYSDIPSDIPSEKNPKIFEVLLKISSIKVEPCDGFPSMICSSCLEKTNISYSFQRQCNASQCLLETYTEHMSSPKHNVFSRYKTLGSTTAGCSNTASELNFVDKNSNSTSTETAPESSSTLAENNEIEALKSYLPFSDDTVDQFIKENFLENVDITLKLKSFNKDLFNKNKMGDSQTKTKEYAEQSEQHMGKGEDNEQQGKEGSGDGDESTMVLQRTMRDVPNMDYYKKYNDNDTSYVYECNICLKTFHFSSNLRIHLNEHIEDKPFMCSYCKKGFKIYSSLVHHSKSHSAEHPFECTDCGKKYKQSPNLTAHLRAHTGSKPYTCATCGKGFKQPQDLAYHVKIHTKEKKHICNTCGKTMSMYCHLVQHMRCHVGDKVFKCVDCEKDFSTIPLTSKATATSGDVKPFKCDQCGKSFNRSSSLRVHSKTHSDERKHTCRKCGKGFTWMHSLRAHLVVHEKEELKEVNKESELVPPPPLFEDTQSVPEPSQSTSEPDSSDMEMSAKELETESLTIYSASDPDDFQIYSVASSEEKMDTLTLFPAEPSAEEELANLKKVLQMSRDMDRP</sequence>
<organism evidence="17 18">
    <name type="scientific">Acanthoscelides obtectus</name>
    <name type="common">Bean weevil</name>
    <name type="synonym">Bruchus obtectus</name>
    <dbReference type="NCBI Taxonomy" id="200917"/>
    <lineage>
        <taxon>Eukaryota</taxon>
        <taxon>Metazoa</taxon>
        <taxon>Ecdysozoa</taxon>
        <taxon>Arthropoda</taxon>
        <taxon>Hexapoda</taxon>
        <taxon>Insecta</taxon>
        <taxon>Pterygota</taxon>
        <taxon>Neoptera</taxon>
        <taxon>Endopterygota</taxon>
        <taxon>Coleoptera</taxon>
        <taxon>Polyphaga</taxon>
        <taxon>Cucujiformia</taxon>
        <taxon>Chrysomeloidea</taxon>
        <taxon>Chrysomelidae</taxon>
        <taxon>Bruchinae</taxon>
        <taxon>Bruchini</taxon>
        <taxon>Acanthoscelides</taxon>
    </lineage>
</organism>
<keyword evidence="9" id="KW-0238">DNA-binding</keyword>
<keyword evidence="18" id="KW-1185">Reference proteome</keyword>
<feature type="compositionally biased region" description="Basic and acidic residues" evidence="14">
    <location>
        <begin position="197"/>
        <end position="228"/>
    </location>
</feature>
<feature type="binding site" evidence="13">
    <location>
        <position position="67"/>
    </location>
    <ligand>
        <name>Zn(2+)</name>
        <dbReference type="ChEBI" id="CHEBI:29105"/>
    </ligand>
</feature>
<accession>A0A9P0P7H4</accession>
<comment type="subcellular location">
    <subcellularLocation>
        <location evidence="2">Nucleus</location>
    </subcellularLocation>
</comment>
<keyword evidence="4 13" id="KW-0479">Metal-binding</keyword>
<dbReference type="FunFam" id="3.30.160.60:FF:000624">
    <property type="entry name" value="zinc finger protein 697"/>
    <property type="match status" value="1"/>
</dbReference>
<evidence type="ECO:0000256" key="10">
    <source>
        <dbReference type="ARBA" id="ARBA00023163"/>
    </source>
</evidence>
<comment type="similarity">
    <text evidence="3">Belongs to the krueppel C2H2-type zinc-finger protein family.</text>
</comment>
<dbReference type="PROSITE" id="PS50157">
    <property type="entry name" value="ZINC_FINGER_C2H2_2"/>
    <property type="match status" value="7"/>
</dbReference>
<evidence type="ECO:0000256" key="13">
    <source>
        <dbReference type="PROSITE-ProRule" id="PRU01263"/>
    </source>
</evidence>
<feature type="domain" description="C2H2-type" evidence="15">
    <location>
        <begin position="263"/>
        <end position="290"/>
    </location>
</feature>
<dbReference type="Gene3D" id="3.30.160.60">
    <property type="entry name" value="Classic Zinc Finger"/>
    <property type="match status" value="7"/>
</dbReference>
<evidence type="ECO:0000256" key="6">
    <source>
        <dbReference type="ARBA" id="ARBA00022771"/>
    </source>
</evidence>
<dbReference type="SUPFAM" id="SSF57716">
    <property type="entry name" value="Glucocorticoid receptor-like (DNA-binding domain)"/>
    <property type="match status" value="1"/>
</dbReference>
<evidence type="ECO:0000256" key="11">
    <source>
        <dbReference type="ARBA" id="ARBA00023242"/>
    </source>
</evidence>
<keyword evidence="6 12" id="KW-0863">Zinc-finger</keyword>
<dbReference type="GO" id="GO:0008270">
    <property type="term" value="F:zinc ion binding"/>
    <property type="evidence" value="ECO:0007669"/>
    <property type="project" value="UniProtKB-UniRule"/>
</dbReference>
<feature type="domain" description="C2H2-type" evidence="15">
    <location>
        <begin position="347"/>
        <end position="374"/>
    </location>
</feature>
<reference evidence="17" key="1">
    <citation type="submission" date="2022-03" db="EMBL/GenBank/DDBJ databases">
        <authorList>
            <person name="Sayadi A."/>
        </authorList>
    </citation>
    <scope>NUCLEOTIDE SEQUENCE</scope>
</reference>
<dbReference type="InterPro" id="IPR050331">
    <property type="entry name" value="Zinc_finger"/>
</dbReference>
<proteinExistence type="inferred from homology"/>
<dbReference type="AlphaFoldDB" id="A0A9P0P7H4"/>
<keyword evidence="10" id="KW-0804">Transcription</keyword>
<dbReference type="Pfam" id="PF07776">
    <property type="entry name" value="zf-AD"/>
    <property type="match status" value="1"/>
</dbReference>
<evidence type="ECO:0000256" key="14">
    <source>
        <dbReference type="SAM" id="MobiDB-lite"/>
    </source>
</evidence>
<evidence type="ECO:0000256" key="4">
    <source>
        <dbReference type="ARBA" id="ARBA00022723"/>
    </source>
</evidence>
<feature type="binding site" evidence="13">
    <location>
        <position position="15"/>
    </location>
    <ligand>
        <name>Zn(2+)</name>
        <dbReference type="ChEBI" id="CHEBI:29105"/>
    </ligand>
</feature>
<evidence type="ECO:0000259" key="15">
    <source>
        <dbReference type="PROSITE" id="PS50157"/>
    </source>
</evidence>
<evidence type="ECO:0000256" key="8">
    <source>
        <dbReference type="ARBA" id="ARBA00023015"/>
    </source>
</evidence>
<feature type="domain" description="C2H2-type" evidence="15">
    <location>
        <begin position="291"/>
        <end position="318"/>
    </location>
</feature>
<feature type="region of interest" description="Disordered" evidence="14">
    <location>
        <begin position="489"/>
        <end position="530"/>
    </location>
</feature>
<dbReference type="OrthoDB" id="6077919at2759"/>
<feature type="compositionally biased region" description="Polar residues" evidence="14">
    <location>
        <begin position="504"/>
        <end position="518"/>
    </location>
</feature>
<comment type="function">
    <text evidence="1">May be involved in transcriptional regulation.</text>
</comment>
<dbReference type="GO" id="GO:0010468">
    <property type="term" value="P:regulation of gene expression"/>
    <property type="evidence" value="ECO:0007669"/>
    <property type="project" value="TreeGrafter"/>
</dbReference>
<dbReference type="PANTHER" id="PTHR16515">
    <property type="entry name" value="PR DOMAIN ZINC FINGER PROTEIN"/>
    <property type="match status" value="1"/>
</dbReference>
<evidence type="ECO:0000256" key="1">
    <source>
        <dbReference type="ARBA" id="ARBA00003767"/>
    </source>
</evidence>
<keyword evidence="5" id="KW-0677">Repeat</keyword>
<dbReference type="PROSITE" id="PS51915">
    <property type="entry name" value="ZAD"/>
    <property type="match status" value="1"/>
</dbReference>
<feature type="binding site" evidence="13">
    <location>
        <position position="64"/>
    </location>
    <ligand>
        <name>Zn(2+)</name>
        <dbReference type="ChEBI" id="CHEBI:29105"/>
    </ligand>
</feature>
<evidence type="ECO:0000256" key="2">
    <source>
        <dbReference type="ARBA" id="ARBA00004123"/>
    </source>
</evidence>
<dbReference type="PROSITE" id="PS00028">
    <property type="entry name" value="ZINC_FINGER_C2H2_1"/>
    <property type="match status" value="7"/>
</dbReference>
<dbReference type="SMART" id="SM00868">
    <property type="entry name" value="zf-AD"/>
    <property type="match status" value="1"/>
</dbReference>
<feature type="domain" description="C2H2-type" evidence="15">
    <location>
        <begin position="431"/>
        <end position="458"/>
    </location>
</feature>
<dbReference type="FunFam" id="3.30.160.60:FF:001602">
    <property type="entry name" value="Zinc finger protein 490"/>
    <property type="match status" value="1"/>
</dbReference>
<dbReference type="EMBL" id="CAKOFQ010006820">
    <property type="protein sequence ID" value="CAH1974190.1"/>
    <property type="molecule type" value="Genomic_DNA"/>
</dbReference>
<evidence type="ECO:0000256" key="7">
    <source>
        <dbReference type="ARBA" id="ARBA00022833"/>
    </source>
</evidence>
<evidence type="ECO:0000313" key="17">
    <source>
        <dbReference type="EMBL" id="CAH1974190.1"/>
    </source>
</evidence>
<feature type="binding site" evidence="13">
    <location>
        <position position="12"/>
    </location>
    <ligand>
        <name>Zn(2+)</name>
        <dbReference type="ChEBI" id="CHEBI:29105"/>
    </ligand>
</feature>
<feature type="domain" description="ZAD" evidence="16">
    <location>
        <begin position="10"/>
        <end position="91"/>
    </location>
</feature>
<keyword evidence="8" id="KW-0805">Transcription regulation</keyword>
<dbReference type="InterPro" id="IPR012934">
    <property type="entry name" value="Znf_AD"/>
</dbReference>
<dbReference type="Pfam" id="PF00096">
    <property type="entry name" value="zf-C2H2"/>
    <property type="match status" value="4"/>
</dbReference>
<dbReference type="GO" id="GO:0005634">
    <property type="term" value="C:nucleus"/>
    <property type="evidence" value="ECO:0007669"/>
    <property type="project" value="UniProtKB-SubCell"/>
</dbReference>
<dbReference type="InterPro" id="IPR013087">
    <property type="entry name" value="Znf_C2H2_type"/>
</dbReference>
<name>A0A9P0P7H4_ACAOB</name>
<dbReference type="InterPro" id="IPR036236">
    <property type="entry name" value="Znf_C2H2_sf"/>
</dbReference>
<evidence type="ECO:0000259" key="16">
    <source>
        <dbReference type="PROSITE" id="PS51915"/>
    </source>
</evidence>
<feature type="compositionally biased region" description="Low complexity" evidence="14">
    <location>
        <begin position="129"/>
        <end position="144"/>
    </location>
</feature>
<dbReference type="FunFam" id="3.30.160.60:FF:000322">
    <property type="entry name" value="GDNF-inducible zinc finger protein 1"/>
    <property type="match status" value="1"/>
</dbReference>
<comment type="caution">
    <text evidence="17">The sequence shown here is derived from an EMBL/GenBank/DDBJ whole genome shotgun (WGS) entry which is preliminary data.</text>
</comment>
<dbReference type="SUPFAM" id="SSF57667">
    <property type="entry name" value="beta-beta-alpha zinc fingers"/>
    <property type="match status" value="4"/>
</dbReference>
<dbReference type="Proteomes" id="UP001152888">
    <property type="component" value="Unassembled WGS sequence"/>
</dbReference>
<feature type="domain" description="C2H2-type" evidence="15">
    <location>
        <begin position="319"/>
        <end position="346"/>
    </location>
</feature>
<keyword evidence="7 13" id="KW-0862">Zinc</keyword>
<evidence type="ECO:0000256" key="12">
    <source>
        <dbReference type="PROSITE-ProRule" id="PRU00042"/>
    </source>
</evidence>
<feature type="domain" description="C2H2-type" evidence="15">
    <location>
        <begin position="375"/>
        <end position="402"/>
    </location>
</feature>
<dbReference type="PANTHER" id="PTHR16515:SF49">
    <property type="entry name" value="GASTRULA ZINC FINGER PROTEIN XLCGF49.1-LIKE-RELATED"/>
    <property type="match status" value="1"/>
</dbReference>
<protein>
    <submittedName>
        <fullName evidence="17">Uncharacterized protein</fullName>
    </submittedName>
</protein>
<evidence type="ECO:0000256" key="9">
    <source>
        <dbReference type="ARBA" id="ARBA00023125"/>
    </source>
</evidence>
<gene>
    <name evidence="17" type="ORF">ACAOBT_LOCUS10948</name>
</gene>
<feature type="domain" description="C2H2-type" evidence="15">
    <location>
        <begin position="459"/>
        <end position="486"/>
    </location>
</feature>
<feature type="region of interest" description="Disordered" evidence="14">
    <location>
        <begin position="197"/>
        <end position="234"/>
    </location>
</feature>
<evidence type="ECO:0000256" key="3">
    <source>
        <dbReference type="ARBA" id="ARBA00006991"/>
    </source>
</evidence>
<dbReference type="SMART" id="SM00355">
    <property type="entry name" value="ZnF_C2H2"/>
    <property type="match status" value="7"/>
</dbReference>
<evidence type="ECO:0000313" key="18">
    <source>
        <dbReference type="Proteomes" id="UP001152888"/>
    </source>
</evidence>
<dbReference type="GO" id="GO:0003677">
    <property type="term" value="F:DNA binding"/>
    <property type="evidence" value="ECO:0007669"/>
    <property type="project" value="UniProtKB-KW"/>
</dbReference>
<feature type="region of interest" description="Disordered" evidence="14">
    <location>
        <begin position="127"/>
        <end position="146"/>
    </location>
</feature>